<dbReference type="AlphaFoldDB" id="A0AAV2QL57"/>
<feature type="domain" description="Lipase" evidence="8">
    <location>
        <begin position="55"/>
        <end position="348"/>
    </location>
</feature>
<feature type="binding site" evidence="5">
    <location>
        <position position="220"/>
    </location>
    <ligand>
        <name>Ca(2+)</name>
        <dbReference type="ChEBI" id="CHEBI:29108"/>
    </ligand>
</feature>
<dbReference type="GO" id="GO:0016042">
    <property type="term" value="P:lipid catabolic process"/>
    <property type="evidence" value="ECO:0007669"/>
    <property type="project" value="TreeGrafter"/>
</dbReference>
<keyword evidence="3" id="KW-0964">Secreted</keyword>
<evidence type="ECO:0000256" key="4">
    <source>
        <dbReference type="PIRSR" id="PIRSR000865-1"/>
    </source>
</evidence>
<feature type="binding site" evidence="5">
    <location>
        <position position="217"/>
    </location>
    <ligand>
        <name>Ca(2+)</name>
        <dbReference type="ChEBI" id="CHEBI:29108"/>
    </ligand>
</feature>
<sequence length="473" mass="52327">MISLLLVAISCGVVFGHPGHGKISNEEMDRLTRMQLSELREDPTIALSYDFYNPSPEDIEFRLYTSTHQYEYTRLITNDTNSVDSSSLDPSLPMVVVAHGYTESANTSMWMHHIKDKWMKKEPMNVILVEWYILAASYRYDYAANNARFVGTELAKLLKFLQSYTGLPMSATHIIGFSLGAHLAGVAGYHLDNLARITGLDPAGPLFYDLELHERLDPLDAEFVDVIHTNAGAVLTGHFGFEYPVGHVDFFMNGGSSQNGCPPFIMDSVWDIITLHPDDIDACSHGRAHEYYVESLDAPEPSFGFMCEDYDTFETGHCLNYNHNSVGYAVTPDVGGVFYIQTQAESTFLTRSISVGLTVGEGESTYHGQVFVDVYLPGRDVEEVEMISGWTGVHAGSDLTKLVTIPSGTALGTTQISVQYRKNSLLPLSPNHLVAKVIEAYDAFEGQRYCVSGSIDLHDDVVNMFTPTLGSCC</sequence>
<feature type="active site" description="Nucleophile" evidence="4">
    <location>
        <position position="178"/>
    </location>
</feature>
<evidence type="ECO:0000256" key="3">
    <source>
        <dbReference type="ARBA" id="ARBA00022525"/>
    </source>
</evidence>
<dbReference type="Pfam" id="PF00151">
    <property type="entry name" value="Lipase"/>
    <property type="match status" value="1"/>
</dbReference>
<dbReference type="PANTHER" id="PTHR11610">
    <property type="entry name" value="LIPASE"/>
    <property type="match status" value="1"/>
</dbReference>
<dbReference type="PRINTS" id="PR00821">
    <property type="entry name" value="TAGLIPASE"/>
</dbReference>
<organism evidence="9 10">
    <name type="scientific">Meganyctiphanes norvegica</name>
    <name type="common">Northern krill</name>
    <name type="synonym">Thysanopoda norvegica</name>
    <dbReference type="NCBI Taxonomy" id="48144"/>
    <lineage>
        <taxon>Eukaryota</taxon>
        <taxon>Metazoa</taxon>
        <taxon>Ecdysozoa</taxon>
        <taxon>Arthropoda</taxon>
        <taxon>Crustacea</taxon>
        <taxon>Multicrustacea</taxon>
        <taxon>Malacostraca</taxon>
        <taxon>Eumalacostraca</taxon>
        <taxon>Eucarida</taxon>
        <taxon>Euphausiacea</taxon>
        <taxon>Euphausiidae</taxon>
        <taxon>Meganyctiphanes</taxon>
    </lineage>
</organism>
<dbReference type="PIRSF" id="PIRSF000865">
    <property type="entry name" value="Lipoprotein_lipase_LIPH"/>
    <property type="match status" value="1"/>
</dbReference>
<keyword evidence="7" id="KW-0732">Signal</keyword>
<dbReference type="GO" id="GO:0016298">
    <property type="term" value="F:lipase activity"/>
    <property type="evidence" value="ECO:0007669"/>
    <property type="project" value="InterPro"/>
</dbReference>
<evidence type="ECO:0000256" key="7">
    <source>
        <dbReference type="SAM" id="SignalP"/>
    </source>
</evidence>
<dbReference type="InterPro" id="IPR000734">
    <property type="entry name" value="TAG_lipase"/>
</dbReference>
<dbReference type="GO" id="GO:0046872">
    <property type="term" value="F:metal ion binding"/>
    <property type="evidence" value="ECO:0007669"/>
    <property type="project" value="UniProtKB-KW"/>
</dbReference>
<dbReference type="EMBL" id="CAXKWB010007311">
    <property type="protein sequence ID" value="CAL4086513.1"/>
    <property type="molecule type" value="Genomic_DNA"/>
</dbReference>
<feature type="binding site" evidence="5">
    <location>
        <position position="215"/>
    </location>
    <ligand>
        <name>Ca(2+)</name>
        <dbReference type="ChEBI" id="CHEBI:29108"/>
    </ligand>
</feature>
<accession>A0AAV2QL57</accession>
<keyword evidence="5" id="KW-0106">Calcium</keyword>
<evidence type="ECO:0000313" key="9">
    <source>
        <dbReference type="EMBL" id="CAL4086513.1"/>
    </source>
</evidence>
<protein>
    <recommendedName>
        <fullName evidence="8">Lipase domain-containing protein</fullName>
    </recommendedName>
</protein>
<dbReference type="GO" id="GO:0052689">
    <property type="term" value="F:carboxylic ester hydrolase activity"/>
    <property type="evidence" value="ECO:0007669"/>
    <property type="project" value="InterPro"/>
</dbReference>
<comment type="similarity">
    <text evidence="2 6">Belongs to the AB hydrolase superfamily. Lipase family.</text>
</comment>
<dbReference type="Gene3D" id="3.40.50.1820">
    <property type="entry name" value="alpha/beta hydrolase"/>
    <property type="match status" value="1"/>
</dbReference>
<dbReference type="InterPro" id="IPR016272">
    <property type="entry name" value="Lipase_LIPH"/>
</dbReference>
<dbReference type="SUPFAM" id="SSF53474">
    <property type="entry name" value="alpha/beta-Hydrolases"/>
    <property type="match status" value="1"/>
</dbReference>
<keyword evidence="5" id="KW-0479">Metal-binding</keyword>
<comment type="subcellular location">
    <subcellularLocation>
        <location evidence="1">Secreted</location>
    </subcellularLocation>
</comment>
<feature type="non-terminal residue" evidence="9">
    <location>
        <position position="473"/>
    </location>
</feature>
<feature type="chain" id="PRO_5043584606" description="Lipase domain-containing protein" evidence="7">
    <location>
        <begin position="17"/>
        <end position="473"/>
    </location>
</feature>
<reference evidence="9 10" key="1">
    <citation type="submission" date="2024-05" db="EMBL/GenBank/DDBJ databases">
        <authorList>
            <person name="Wallberg A."/>
        </authorList>
    </citation>
    <scope>NUCLEOTIDE SEQUENCE [LARGE SCALE GENOMIC DNA]</scope>
</reference>
<feature type="signal peptide" evidence="7">
    <location>
        <begin position="1"/>
        <end position="16"/>
    </location>
</feature>
<keyword evidence="10" id="KW-1185">Reference proteome</keyword>
<evidence type="ECO:0000256" key="2">
    <source>
        <dbReference type="ARBA" id="ARBA00010701"/>
    </source>
</evidence>
<dbReference type="InterPro" id="IPR029058">
    <property type="entry name" value="AB_hydrolase_fold"/>
</dbReference>
<dbReference type="Proteomes" id="UP001497623">
    <property type="component" value="Unassembled WGS sequence"/>
</dbReference>
<dbReference type="GO" id="GO:0005615">
    <property type="term" value="C:extracellular space"/>
    <property type="evidence" value="ECO:0007669"/>
    <property type="project" value="TreeGrafter"/>
</dbReference>
<dbReference type="CDD" id="cd00707">
    <property type="entry name" value="Pancreat_lipase_like"/>
    <property type="match status" value="1"/>
</dbReference>
<proteinExistence type="inferred from homology"/>
<feature type="active site" description="Charge relay system" evidence="4">
    <location>
        <position position="201"/>
    </location>
</feature>
<evidence type="ECO:0000313" key="10">
    <source>
        <dbReference type="Proteomes" id="UP001497623"/>
    </source>
</evidence>
<evidence type="ECO:0000259" key="8">
    <source>
        <dbReference type="Pfam" id="PF00151"/>
    </source>
</evidence>
<gene>
    <name evidence="9" type="ORF">MNOR_LOCUS13023</name>
</gene>
<evidence type="ECO:0000256" key="1">
    <source>
        <dbReference type="ARBA" id="ARBA00004613"/>
    </source>
</evidence>
<feature type="active site" description="Charge relay system" evidence="4">
    <location>
        <position position="285"/>
    </location>
</feature>
<evidence type="ECO:0000256" key="6">
    <source>
        <dbReference type="RuleBase" id="RU004262"/>
    </source>
</evidence>
<comment type="caution">
    <text evidence="9">The sequence shown here is derived from an EMBL/GenBank/DDBJ whole genome shotgun (WGS) entry which is preliminary data.</text>
</comment>
<evidence type="ECO:0000256" key="5">
    <source>
        <dbReference type="PIRSR" id="PIRSR000865-2"/>
    </source>
</evidence>
<name>A0AAV2QL57_MEGNR</name>
<dbReference type="InterPro" id="IPR033906">
    <property type="entry name" value="Lipase_N"/>
</dbReference>
<dbReference type="InterPro" id="IPR013818">
    <property type="entry name" value="Lipase"/>
</dbReference>